<protein>
    <submittedName>
        <fullName evidence="2">Uncharacterized protein</fullName>
    </submittedName>
</protein>
<feature type="chain" id="PRO_5019564519" evidence="1">
    <location>
        <begin position="22"/>
        <end position="111"/>
    </location>
</feature>
<dbReference type="KEGG" id="mur:EQY75_09030"/>
<accession>A0A411EAG4</accession>
<evidence type="ECO:0000313" key="3">
    <source>
        <dbReference type="Proteomes" id="UP000290889"/>
    </source>
</evidence>
<name>A0A411EAG4_9FLAO</name>
<proteinExistence type="predicted"/>
<feature type="signal peptide" evidence="1">
    <location>
        <begin position="1"/>
        <end position="21"/>
    </location>
</feature>
<evidence type="ECO:0000313" key="2">
    <source>
        <dbReference type="EMBL" id="QBA64659.1"/>
    </source>
</evidence>
<keyword evidence="3" id="KW-1185">Reference proteome</keyword>
<evidence type="ECO:0000256" key="1">
    <source>
        <dbReference type="SAM" id="SignalP"/>
    </source>
</evidence>
<reference evidence="2 3" key="1">
    <citation type="submission" date="2019-01" db="EMBL/GenBank/DDBJ databases">
        <title>Muriicola soli sp. nov., isolated from soil.</title>
        <authorList>
            <person name="Kang H.J."/>
            <person name="Kim S.B."/>
        </authorList>
    </citation>
    <scope>NUCLEOTIDE SEQUENCE [LARGE SCALE GENOMIC DNA]</scope>
    <source>
        <strain evidence="2 3">MMS17-SY002</strain>
    </source>
</reference>
<dbReference type="OrthoDB" id="1376285at2"/>
<dbReference type="RefSeq" id="WP_129605158.1">
    <property type="nucleotide sequence ID" value="NZ_CP035544.1"/>
</dbReference>
<dbReference type="AlphaFoldDB" id="A0A411EAG4"/>
<organism evidence="2 3">
    <name type="scientific">Muriicola soli</name>
    <dbReference type="NCBI Taxonomy" id="2507538"/>
    <lineage>
        <taxon>Bacteria</taxon>
        <taxon>Pseudomonadati</taxon>
        <taxon>Bacteroidota</taxon>
        <taxon>Flavobacteriia</taxon>
        <taxon>Flavobacteriales</taxon>
        <taxon>Flavobacteriaceae</taxon>
        <taxon>Muriicola</taxon>
    </lineage>
</organism>
<gene>
    <name evidence="2" type="ORF">EQY75_09030</name>
</gene>
<keyword evidence="1" id="KW-0732">Signal</keyword>
<dbReference type="Proteomes" id="UP000290889">
    <property type="component" value="Chromosome"/>
</dbReference>
<sequence length="111" mass="12396">MRKLPVLLVAAFLFTAGTLFANDSESTDPKKDLAIQIGDLLEDNTFVLKENDLTAQVLFTLNHKNEIVVISVDTDNEVLERFVKSRLNYKVVEVPVSKEGTMFTVPVRITG</sequence>
<dbReference type="EMBL" id="CP035544">
    <property type="protein sequence ID" value="QBA64659.1"/>
    <property type="molecule type" value="Genomic_DNA"/>
</dbReference>